<dbReference type="RefSeq" id="WP_031116204.1">
    <property type="nucleotide sequence ID" value="NZ_JBEYBN010000021.1"/>
</dbReference>
<keyword evidence="3" id="KW-1185">Reference proteome</keyword>
<evidence type="ECO:0000313" key="3">
    <source>
        <dbReference type="Proteomes" id="UP001550603"/>
    </source>
</evidence>
<sequence>MATVLTDERWRWARGPVVSAGLYQGETYDARLAVSGDKAPLPVLAAVEKALADLPAHDR</sequence>
<dbReference type="InterPro" id="IPR013737">
    <property type="entry name" value="Bac_rhamnosid_N"/>
</dbReference>
<evidence type="ECO:0000313" key="2">
    <source>
        <dbReference type="EMBL" id="MEU2268106.1"/>
    </source>
</evidence>
<evidence type="ECO:0000259" key="1">
    <source>
        <dbReference type="Pfam" id="PF08531"/>
    </source>
</evidence>
<feature type="domain" description="Bacterial alpha-L-rhamnosidase N-terminal" evidence="1">
    <location>
        <begin position="3"/>
        <end position="36"/>
    </location>
</feature>
<organism evidence="2 3">
    <name type="scientific">Streptomyces olindensis</name>
    <dbReference type="NCBI Taxonomy" id="358823"/>
    <lineage>
        <taxon>Bacteria</taxon>
        <taxon>Bacillati</taxon>
        <taxon>Actinomycetota</taxon>
        <taxon>Actinomycetes</taxon>
        <taxon>Kitasatosporales</taxon>
        <taxon>Streptomycetaceae</taxon>
        <taxon>Streptomyces</taxon>
    </lineage>
</organism>
<name>A0ABV2XVS2_9ACTN</name>
<reference evidence="2 3" key="1">
    <citation type="submission" date="2024-06" db="EMBL/GenBank/DDBJ databases">
        <title>The Natural Products Discovery Center: Release of the First 8490 Sequenced Strains for Exploring Actinobacteria Biosynthetic Diversity.</title>
        <authorList>
            <person name="Kalkreuter E."/>
            <person name="Kautsar S.A."/>
            <person name="Yang D."/>
            <person name="Bader C.D."/>
            <person name="Teijaro C.N."/>
            <person name="Fluegel L."/>
            <person name="Davis C.M."/>
            <person name="Simpson J.R."/>
            <person name="Lauterbach L."/>
            <person name="Steele A.D."/>
            <person name="Gui C."/>
            <person name="Meng S."/>
            <person name="Li G."/>
            <person name="Viehrig K."/>
            <person name="Ye F."/>
            <person name="Su P."/>
            <person name="Kiefer A.F."/>
            <person name="Nichols A."/>
            <person name="Cepeda A.J."/>
            <person name="Yan W."/>
            <person name="Fan B."/>
            <person name="Jiang Y."/>
            <person name="Adhikari A."/>
            <person name="Zheng C.-J."/>
            <person name="Schuster L."/>
            <person name="Cowan T.M."/>
            <person name="Smanski M.J."/>
            <person name="Chevrette M.G."/>
            <person name="De Carvalho L.P.S."/>
            <person name="Shen B."/>
        </authorList>
    </citation>
    <scope>NUCLEOTIDE SEQUENCE [LARGE SCALE GENOMIC DNA]</scope>
    <source>
        <strain evidence="2 3">NPDC019583</strain>
    </source>
</reference>
<gene>
    <name evidence="2" type="ORF">ABZ568_17170</name>
</gene>
<protein>
    <submittedName>
        <fullName evidence="2">Alpha-L-rhamnosidase N-terminal domain-containing protein</fullName>
    </submittedName>
</protein>
<dbReference type="Pfam" id="PF08531">
    <property type="entry name" value="Bac_rhamnosid_N"/>
    <property type="match status" value="1"/>
</dbReference>
<dbReference type="Proteomes" id="UP001550603">
    <property type="component" value="Unassembled WGS sequence"/>
</dbReference>
<comment type="caution">
    <text evidence="2">The sequence shown here is derived from an EMBL/GenBank/DDBJ whole genome shotgun (WGS) entry which is preliminary data.</text>
</comment>
<proteinExistence type="predicted"/>
<dbReference type="EMBL" id="JBEYBN010000021">
    <property type="protein sequence ID" value="MEU2268106.1"/>
    <property type="molecule type" value="Genomic_DNA"/>
</dbReference>
<dbReference type="Gene3D" id="2.60.120.260">
    <property type="entry name" value="Galactose-binding domain-like"/>
    <property type="match status" value="1"/>
</dbReference>
<accession>A0ABV2XVS2</accession>